<sequence length="235" mass="25827">MKCSESTEYRVALGKVISMAINKGIQEGLDAGFEHGKAGRSLAAVEAYDAEVEAKYVVVVHDLENAVYPVGGRFVGLEVGSIRRIQEIGYGVLEFLGAWIRRIFLDGYGVLTLFDVITLKDYPLELLMSSLTLERSNSEDDLTLKFRKLQPVSNQVIVSVYYERGGSKDLGSISYEILLLDALAASRARCEKQKKAHLEIDHQVSSAANVGDTVPSSESDDDLFDAIVFDKPVDS</sequence>
<reference evidence="1" key="2">
    <citation type="submission" date="2022-01" db="EMBL/GenBank/DDBJ databases">
        <authorList>
            <person name="Yamashiro T."/>
            <person name="Shiraishi A."/>
            <person name="Satake H."/>
            <person name="Nakayama K."/>
        </authorList>
    </citation>
    <scope>NUCLEOTIDE SEQUENCE</scope>
</reference>
<name>A0ABQ5HC51_9ASTR</name>
<evidence type="ECO:0008006" key="3">
    <source>
        <dbReference type="Google" id="ProtNLM"/>
    </source>
</evidence>
<accession>A0ABQ5HC51</accession>
<protein>
    <recommendedName>
        <fullName evidence="3">Essential protein Yae1 N-terminal domain-containing protein</fullName>
    </recommendedName>
</protein>
<evidence type="ECO:0000313" key="2">
    <source>
        <dbReference type="Proteomes" id="UP001151760"/>
    </source>
</evidence>
<keyword evidence="2" id="KW-1185">Reference proteome</keyword>
<dbReference type="EMBL" id="BQNB010019455">
    <property type="protein sequence ID" value="GJT85475.1"/>
    <property type="molecule type" value="Genomic_DNA"/>
</dbReference>
<organism evidence="1 2">
    <name type="scientific">Tanacetum coccineum</name>
    <dbReference type="NCBI Taxonomy" id="301880"/>
    <lineage>
        <taxon>Eukaryota</taxon>
        <taxon>Viridiplantae</taxon>
        <taxon>Streptophyta</taxon>
        <taxon>Embryophyta</taxon>
        <taxon>Tracheophyta</taxon>
        <taxon>Spermatophyta</taxon>
        <taxon>Magnoliopsida</taxon>
        <taxon>eudicotyledons</taxon>
        <taxon>Gunneridae</taxon>
        <taxon>Pentapetalae</taxon>
        <taxon>asterids</taxon>
        <taxon>campanulids</taxon>
        <taxon>Asterales</taxon>
        <taxon>Asteraceae</taxon>
        <taxon>Asteroideae</taxon>
        <taxon>Anthemideae</taxon>
        <taxon>Anthemidinae</taxon>
        <taxon>Tanacetum</taxon>
    </lineage>
</organism>
<comment type="caution">
    <text evidence="1">The sequence shown here is derived from an EMBL/GenBank/DDBJ whole genome shotgun (WGS) entry which is preliminary data.</text>
</comment>
<gene>
    <name evidence="1" type="ORF">Tco_1067192</name>
</gene>
<evidence type="ECO:0000313" key="1">
    <source>
        <dbReference type="EMBL" id="GJT85475.1"/>
    </source>
</evidence>
<reference evidence="1" key="1">
    <citation type="journal article" date="2022" name="Int. J. Mol. Sci.">
        <title>Draft Genome of Tanacetum Coccineum: Genomic Comparison of Closely Related Tanacetum-Family Plants.</title>
        <authorList>
            <person name="Yamashiro T."/>
            <person name="Shiraishi A."/>
            <person name="Nakayama K."/>
            <person name="Satake H."/>
        </authorList>
    </citation>
    <scope>NUCLEOTIDE SEQUENCE</scope>
</reference>
<proteinExistence type="predicted"/>
<dbReference type="Proteomes" id="UP001151760">
    <property type="component" value="Unassembled WGS sequence"/>
</dbReference>